<evidence type="ECO:0000313" key="5">
    <source>
        <dbReference type="EMBL" id="OXA63273.1"/>
    </source>
</evidence>
<dbReference type="PANTHER" id="PTHR12935">
    <property type="entry name" value="GAMMA-GLUTAMYLCYCLOTRANSFERASE"/>
    <property type="match status" value="1"/>
</dbReference>
<evidence type="ECO:0000256" key="2">
    <source>
        <dbReference type="ARBA" id="ARBA00023239"/>
    </source>
</evidence>
<dbReference type="SUPFAM" id="SSF110857">
    <property type="entry name" value="Gamma-glutamyl cyclotransferase-like"/>
    <property type="match status" value="1"/>
</dbReference>
<dbReference type="EMBL" id="LNIX01000001">
    <property type="protein sequence ID" value="OXA63273.1"/>
    <property type="molecule type" value="Genomic_DNA"/>
</dbReference>
<accession>A0A226F0E0</accession>
<keyword evidence="5" id="KW-0808">Transferase</keyword>
<dbReference type="InterPro" id="IPR013024">
    <property type="entry name" value="GGCT-like"/>
</dbReference>
<dbReference type="PANTHER" id="PTHR12935:SF0">
    <property type="entry name" value="GAMMA-GLUTAMYLCYCLOTRANSFERASE"/>
    <property type="match status" value="1"/>
</dbReference>
<evidence type="ECO:0000256" key="1">
    <source>
        <dbReference type="ARBA" id="ARBA00012346"/>
    </source>
</evidence>
<dbReference type="OrthoDB" id="2924818at2759"/>
<organism evidence="5 6">
    <name type="scientific">Folsomia candida</name>
    <name type="common">Springtail</name>
    <dbReference type="NCBI Taxonomy" id="158441"/>
    <lineage>
        <taxon>Eukaryota</taxon>
        <taxon>Metazoa</taxon>
        <taxon>Ecdysozoa</taxon>
        <taxon>Arthropoda</taxon>
        <taxon>Hexapoda</taxon>
        <taxon>Collembola</taxon>
        <taxon>Entomobryomorpha</taxon>
        <taxon>Isotomoidea</taxon>
        <taxon>Isotomidae</taxon>
        <taxon>Proisotominae</taxon>
        <taxon>Folsomia</taxon>
    </lineage>
</organism>
<dbReference type="OMA" id="APHDYVM"/>
<name>A0A226F0E0_FOLCA</name>
<feature type="binding site" evidence="4">
    <location>
        <position position="134"/>
    </location>
    <ligand>
        <name>substrate</name>
    </ligand>
</feature>
<dbReference type="Gene3D" id="3.10.490.10">
    <property type="entry name" value="Gamma-glutamyl cyclotransferase-like"/>
    <property type="match status" value="1"/>
</dbReference>
<dbReference type="InterPro" id="IPR017939">
    <property type="entry name" value="G-Glutamylcylcotransferase"/>
</dbReference>
<evidence type="ECO:0000313" key="6">
    <source>
        <dbReference type="Proteomes" id="UP000198287"/>
    </source>
</evidence>
<dbReference type="GO" id="GO:0003839">
    <property type="term" value="F:gamma-glutamylcyclotransferase activity"/>
    <property type="evidence" value="ECO:0007669"/>
    <property type="project" value="UniProtKB-EC"/>
</dbReference>
<proteinExistence type="predicted"/>
<dbReference type="EC" id="4.3.2.9" evidence="1"/>
<feature type="active site" description="Proton acceptor" evidence="3">
    <location>
        <position position="83"/>
    </location>
</feature>
<keyword evidence="6" id="KW-1185">Reference proteome</keyword>
<sequence length="175" mass="19944">MSKATFLYFAYGSNLWSKRIHENNRTALMKAIGLLKDYKLEFGHMSQRWKGASANILPQPGSNVYGILWEICSSDLPNLDNQEGVADNIYERVELTVETLDGQHVPCMAYKLRKDTREQSTVEHGDKLLPSLRYKNVIIQGAKEHNLPEEYITYLENIPDNGYNGVVDVNIPLNL</sequence>
<dbReference type="InterPro" id="IPR036568">
    <property type="entry name" value="GGCT-like_sf"/>
</dbReference>
<feature type="binding site" evidence="4">
    <location>
        <begin position="8"/>
        <end position="13"/>
    </location>
    <ligand>
        <name>substrate</name>
    </ligand>
</feature>
<protein>
    <recommendedName>
        <fullName evidence="1">gamma-glutamylcyclotransferase</fullName>
        <ecNumber evidence="1">4.3.2.9</ecNumber>
    </recommendedName>
</protein>
<evidence type="ECO:0000256" key="3">
    <source>
        <dbReference type="PIRSR" id="PIRSR617939-1"/>
    </source>
</evidence>
<dbReference type="CDD" id="cd06661">
    <property type="entry name" value="GGCT_like"/>
    <property type="match status" value="1"/>
</dbReference>
<reference evidence="5 6" key="1">
    <citation type="submission" date="2015-12" db="EMBL/GenBank/DDBJ databases">
        <title>The genome of Folsomia candida.</title>
        <authorList>
            <person name="Faddeeva A."/>
            <person name="Derks M.F."/>
            <person name="Anvar Y."/>
            <person name="Smit S."/>
            <person name="Van Straalen N."/>
            <person name="Roelofs D."/>
        </authorList>
    </citation>
    <scope>NUCLEOTIDE SEQUENCE [LARGE SCALE GENOMIC DNA]</scope>
    <source>
        <strain evidence="5 6">VU population</strain>
        <tissue evidence="5">Whole body</tissue>
    </source>
</reference>
<dbReference type="AlphaFoldDB" id="A0A226F0E0"/>
<dbReference type="Proteomes" id="UP000198287">
    <property type="component" value="Unassembled WGS sequence"/>
</dbReference>
<dbReference type="STRING" id="158441.A0A226F0E0"/>
<dbReference type="Pfam" id="PF13772">
    <property type="entry name" value="AIG2_2"/>
    <property type="match status" value="1"/>
</dbReference>
<evidence type="ECO:0000256" key="4">
    <source>
        <dbReference type="PIRSR" id="PIRSR617939-2"/>
    </source>
</evidence>
<comment type="caution">
    <text evidence="5">The sequence shown here is derived from an EMBL/GenBank/DDBJ whole genome shotgun (WGS) entry which is preliminary data.</text>
</comment>
<dbReference type="GO" id="GO:0016740">
    <property type="term" value="F:transferase activity"/>
    <property type="evidence" value="ECO:0007669"/>
    <property type="project" value="UniProtKB-KW"/>
</dbReference>
<gene>
    <name evidence="5" type="ORF">Fcan01_02162</name>
</gene>
<keyword evidence="2" id="KW-0456">Lyase</keyword>